<dbReference type="RefSeq" id="WP_062697633.1">
    <property type="nucleotide sequence ID" value="NZ_LJOD01000003.1"/>
</dbReference>
<sequence length="409" mass="47657">MKNISEVLIHFDYTQTRRSKQYLTSFFNRKNHSLEQALEVQDTLKLFLENISIIQNYKINDQTVSSVHKFLDETESRHYTHLTSLTYREFYKEINFNISLFIEFFYRLGLLLRNLNLKNFNAEYAGEIGKTIQFINSLSVNEHYGKELNFKQRKSILIKIESEKESGNFTSFWDFFYRFDMYSAIAKGIRKFDLVFPHFNSENTFTINGFYHLNLADSVKNSVNITGNNTVIFTGANMSGKSTAMKSISIVVLLAHLGLAVPATYCNIPFYDSIFLFFSVNDDLEKGYSYFAREIINLKEVLLELKSKNCFAVFDEIFKGTNINDAAQITIRTVEGLSRYKNSMFILSTHLNLIEKDLAENENILVLNLESFVKDEQLLFTYRLKEGWSKIEIGRILFDKYGLNALLRN</sequence>
<keyword evidence="3" id="KW-0238">DNA-binding</keyword>
<feature type="domain" description="DNA mismatch repair proteins mutS family" evidence="4">
    <location>
        <begin position="228"/>
        <end position="402"/>
    </location>
</feature>
<dbReference type="Proteomes" id="UP000037953">
    <property type="component" value="Unassembled WGS sequence"/>
</dbReference>
<comment type="caution">
    <text evidence="5">The sequence shown here is derived from an EMBL/GenBank/DDBJ whole genome shotgun (WGS) entry which is preliminary data.</text>
</comment>
<evidence type="ECO:0000259" key="4">
    <source>
        <dbReference type="SMART" id="SM00534"/>
    </source>
</evidence>
<dbReference type="GO" id="GO:0140664">
    <property type="term" value="F:ATP-dependent DNA damage sensor activity"/>
    <property type="evidence" value="ECO:0007669"/>
    <property type="project" value="InterPro"/>
</dbReference>
<dbReference type="EMBL" id="LJOD01000003">
    <property type="protein sequence ID" value="KPE51935.1"/>
    <property type="molecule type" value="Genomic_DNA"/>
</dbReference>
<dbReference type="InterPro" id="IPR000432">
    <property type="entry name" value="DNA_mismatch_repair_MutS_C"/>
</dbReference>
<dbReference type="AlphaFoldDB" id="A0A0N0ZXR4"/>
<dbReference type="SMART" id="SM00534">
    <property type="entry name" value="MUTSac"/>
    <property type="match status" value="1"/>
</dbReference>
<evidence type="ECO:0000256" key="1">
    <source>
        <dbReference type="ARBA" id="ARBA00022741"/>
    </source>
</evidence>
<protein>
    <recommendedName>
        <fullName evidence="4">DNA mismatch repair proteins mutS family domain-containing protein</fullName>
    </recommendedName>
</protein>
<dbReference type="InterPro" id="IPR027417">
    <property type="entry name" value="P-loop_NTPase"/>
</dbReference>
<dbReference type="GO" id="GO:0006298">
    <property type="term" value="P:mismatch repair"/>
    <property type="evidence" value="ECO:0007669"/>
    <property type="project" value="InterPro"/>
</dbReference>
<reference evidence="6" key="2">
    <citation type="submission" date="2015-09" db="EMBL/GenBank/DDBJ databases">
        <title>Draft genome sequence of a multidrug-resistant Chryseobacterium indologenes isolate from Malaysia.</title>
        <authorList>
            <person name="Yu C.Y."/>
            <person name="Ang G.Y."/>
            <person name="Chan K.-G."/>
        </authorList>
    </citation>
    <scope>NUCLEOTIDE SEQUENCE [LARGE SCALE GENOMIC DNA]</scope>
    <source>
        <strain evidence="6">CI_885</strain>
    </source>
</reference>
<dbReference type="GO" id="GO:0005524">
    <property type="term" value="F:ATP binding"/>
    <property type="evidence" value="ECO:0007669"/>
    <property type="project" value="UniProtKB-KW"/>
</dbReference>
<dbReference type="PANTHER" id="PTHR11361">
    <property type="entry name" value="DNA MISMATCH REPAIR PROTEIN MUTS FAMILY MEMBER"/>
    <property type="match status" value="1"/>
</dbReference>
<keyword evidence="2" id="KW-0067">ATP-binding</keyword>
<proteinExistence type="predicted"/>
<dbReference type="InterPro" id="IPR045076">
    <property type="entry name" value="MutS"/>
</dbReference>
<dbReference type="GO" id="GO:0030983">
    <property type="term" value="F:mismatched DNA binding"/>
    <property type="evidence" value="ECO:0007669"/>
    <property type="project" value="InterPro"/>
</dbReference>
<dbReference type="PANTHER" id="PTHR11361:SF99">
    <property type="entry name" value="DNA MISMATCH REPAIR PROTEIN"/>
    <property type="match status" value="1"/>
</dbReference>
<name>A0A0N0ZXR4_CHRID</name>
<evidence type="ECO:0000313" key="5">
    <source>
        <dbReference type="EMBL" id="KPE51935.1"/>
    </source>
</evidence>
<accession>A0A0N0ZXR4</accession>
<keyword evidence="1" id="KW-0547">Nucleotide-binding</keyword>
<evidence type="ECO:0000313" key="6">
    <source>
        <dbReference type="Proteomes" id="UP000037953"/>
    </source>
</evidence>
<dbReference type="PATRIC" id="fig|253.9.peg.3052"/>
<evidence type="ECO:0000256" key="3">
    <source>
        <dbReference type="ARBA" id="ARBA00023125"/>
    </source>
</evidence>
<reference evidence="5 6" key="1">
    <citation type="journal article" date="2015" name="Genom Data">
        <title>Draft genome sequence of a multidrug-resistant Chryseobacterium indologenes isolate from Malaysia.</title>
        <authorList>
            <person name="Yu C.Y."/>
            <person name="Ang G.Y."/>
            <person name="Cheng H.J."/>
            <person name="Cheong Y.M."/>
            <person name="Yin W.F."/>
            <person name="Chan K.G."/>
        </authorList>
    </citation>
    <scope>NUCLEOTIDE SEQUENCE [LARGE SCALE GENOMIC DNA]</scope>
    <source>
        <strain evidence="5 6">CI_885</strain>
    </source>
</reference>
<evidence type="ECO:0000256" key="2">
    <source>
        <dbReference type="ARBA" id="ARBA00022840"/>
    </source>
</evidence>
<dbReference type="Pfam" id="PF00488">
    <property type="entry name" value="MutS_V"/>
    <property type="match status" value="1"/>
</dbReference>
<dbReference type="OrthoDB" id="9802448at2"/>
<dbReference type="GO" id="GO:0005829">
    <property type="term" value="C:cytosol"/>
    <property type="evidence" value="ECO:0007669"/>
    <property type="project" value="TreeGrafter"/>
</dbReference>
<dbReference type="Gene3D" id="3.40.50.300">
    <property type="entry name" value="P-loop containing nucleotide triphosphate hydrolases"/>
    <property type="match status" value="1"/>
</dbReference>
<organism evidence="5 6">
    <name type="scientific">Chryseobacterium indologenes</name>
    <name type="common">Flavobacterium indologenes</name>
    <dbReference type="NCBI Taxonomy" id="253"/>
    <lineage>
        <taxon>Bacteria</taxon>
        <taxon>Pseudomonadati</taxon>
        <taxon>Bacteroidota</taxon>
        <taxon>Flavobacteriia</taxon>
        <taxon>Flavobacteriales</taxon>
        <taxon>Weeksellaceae</taxon>
        <taxon>Chryseobacterium group</taxon>
        <taxon>Chryseobacterium</taxon>
    </lineage>
</organism>
<dbReference type="SUPFAM" id="SSF52540">
    <property type="entry name" value="P-loop containing nucleoside triphosphate hydrolases"/>
    <property type="match status" value="1"/>
</dbReference>
<gene>
    <name evidence="5" type="ORF">AOB46_06860</name>
</gene>